<protein>
    <submittedName>
        <fullName evidence="1">Uncharacterized protein</fullName>
    </submittedName>
</protein>
<gene>
    <name evidence="1" type="ORF">H0A36_25320</name>
</gene>
<evidence type="ECO:0000313" key="1">
    <source>
        <dbReference type="EMBL" id="NYZ69343.1"/>
    </source>
</evidence>
<sequence length="97" mass="11439">MELENTISVERINRNKQLWLDRVGSRLVMIVDQNRKFVNKYNTGVTWCIDGAGHFTLDTALKICETKIKEKLFCFFVGKELEEFITADNPFEYWSKN</sequence>
<evidence type="ECO:0000313" key="2">
    <source>
        <dbReference type="Proteomes" id="UP000569732"/>
    </source>
</evidence>
<dbReference type="RefSeq" id="WP_180571337.1">
    <property type="nucleotide sequence ID" value="NZ_JACCKB010000076.1"/>
</dbReference>
<reference evidence="1 2" key="1">
    <citation type="submission" date="2020-07" db="EMBL/GenBank/DDBJ databases">
        <title>Endozoicomonas sp. nov., isolated from sediment.</title>
        <authorList>
            <person name="Gu T."/>
        </authorList>
    </citation>
    <scope>NUCLEOTIDE SEQUENCE [LARGE SCALE GENOMIC DNA]</scope>
    <source>
        <strain evidence="1 2">SM1973</strain>
    </source>
</reference>
<dbReference type="Proteomes" id="UP000569732">
    <property type="component" value="Unassembled WGS sequence"/>
</dbReference>
<dbReference type="EMBL" id="JACCKB010000076">
    <property type="protein sequence ID" value="NYZ69343.1"/>
    <property type="molecule type" value="Genomic_DNA"/>
</dbReference>
<accession>A0A853I7Q2</accession>
<organism evidence="1 2">
    <name type="scientific">Spartinivicinus marinus</name>
    <dbReference type="NCBI Taxonomy" id="2994442"/>
    <lineage>
        <taxon>Bacteria</taxon>
        <taxon>Pseudomonadati</taxon>
        <taxon>Pseudomonadota</taxon>
        <taxon>Gammaproteobacteria</taxon>
        <taxon>Oceanospirillales</taxon>
        <taxon>Zooshikellaceae</taxon>
        <taxon>Spartinivicinus</taxon>
    </lineage>
</organism>
<name>A0A853I7Q2_9GAMM</name>
<comment type="caution">
    <text evidence="1">The sequence shown here is derived from an EMBL/GenBank/DDBJ whole genome shotgun (WGS) entry which is preliminary data.</text>
</comment>
<dbReference type="AlphaFoldDB" id="A0A853I7Q2"/>
<keyword evidence="2" id="KW-1185">Reference proteome</keyword>
<proteinExistence type="predicted"/>